<dbReference type="PROSITE" id="PS52016">
    <property type="entry name" value="TONB_DEPENDENT_REC_3"/>
    <property type="match status" value="1"/>
</dbReference>
<evidence type="ECO:0000259" key="5">
    <source>
        <dbReference type="Pfam" id="PF07715"/>
    </source>
</evidence>
<dbReference type="InterPro" id="IPR037066">
    <property type="entry name" value="Plug_dom_sf"/>
</dbReference>
<keyword evidence="3" id="KW-0732">Signal</keyword>
<feature type="chain" id="PRO_5047065701" evidence="3">
    <location>
        <begin position="24"/>
        <end position="1026"/>
    </location>
</feature>
<dbReference type="InterPro" id="IPR039426">
    <property type="entry name" value="TonB-dep_rcpt-like"/>
</dbReference>
<keyword evidence="1" id="KW-1134">Transmembrane beta strand</keyword>
<keyword evidence="7" id="KW-1185">Reference proteome</keyword>
<dbReference type="Gene3D" id="2.60.40.1120">
    <property type="entry name" value="Carboxypeptidase-like, regulatory domain"/>
    <property type="match status" value="1"/>
</dbReference>
<dbReference type="Pfam" id="PF00593">
    <property type="entry name" value="TonB_dep_Rec_b-barrel"/>
    <property type="match status" value="1"/>
</dbReference>
<keyword evidence="1 2" id="KW-0472">Membrane</keyword>
<organism evidence="6 7">
    <name type="scientific">Danxiaibacter flavus</name>
    <dbReference type="NCBI Taxonomy" id="3049108"/>
    <lineage>
        <taxon>Bacteria</taxon>
        <taxon>Pseudomonadati</taxon>
        <taxon>Bacteroidota</taxon>
        <taxon>Chitinophagia</taxon>
        <taxon>Chitinophagales</taxon>
        <taxon>Chitinophagaceae</taxon>
        <taxon>Danxiaibacter</taxon>
    </lineage>
</organism>
<comment type="caution">
    <text evidence="6">The sequence shown here is derived from an EMBL/GenBank/DDBJ whole genome shotgun (WGS) entry which is preliminary data.</text>
</comment>
<dbReference type="EMBL" id="JAULBC010000012">
    <property type="protein sequence ID" value="MEX6691045.1"/>
    <property type="molecule type" value="Genomic_DNA"/>
</dbReference>
<dbReference type="NCBIfam" id="TIGR04057">
    <property type="entry name" value="SusC_RagA_signa"/>
    <property type="match status" value="1"/>
</dbReference>
<feature type="signal peptide" evidence="3">
    <location>
        <begin position="1"/>
        <end position="23"/>
    </location>
</feature>
<evidence type="ECO:0000313" key="7">
    <source>
        <dbReference type="Proteomes" id="UP001560573"/>
    </source>
</evidence>
<comment type="subcellular location">
    <subcellularLocation>
        <location evidence="1">Cell outer membrane</location>
        <topology evidence="1">Multi-pass membrane protein</topology>
    </subcellularLocation>
</comment>
<feature type="domain" description="TonB-dependent receptor-like beta-barrel" evidence="4">
    <location>
        <begin position="423"/>
        <end position="988"/>
    </location>
</feature>
<gene>
    <name evidence="6" type="ORF">QTN47_26285</name>
</gene>
<accession>A0ABV3ZND0</accession>
<dbReference type="InterPro" id="IPR000531">
    <property type="entry name" value="Beta-barrel_TonB"/>
</dbReference>
<evidence type="ECO:0000256" key="1">
    <source>
        <dbReference type="PROSITE-ProRule" id="PRU01360"/>
    </source>
</evidence>
<keyword evidence="1" id="KW-0813">Transport</keyword>
<dbReference type="InterPro" id="IPR023996">
    <property type="entry name" value="TonB-dep_OMP_SusC/RagA"/>
</dbReference>
<comment type="similarity">
    <text evidence="1 2">Belongs to the TonB-dependent receptor family.</text>
</comment>
<keyword evidence="1" id="KW-0998">Cell outer membrane</keyword>
<feature type="domain" description="TonB-dependent receptor plug" evidence="5">
    <location>
        <begin position="119"/>
        <end position="226"/>
    </location>
</feature>
<dbReference type="RefSeq" id="WP_369332461.1">
    <property type="nucleotide sequence ID" value="NZ_JAULBC010000012.1"/>
</dbReference>
<evidence type="ECO:0000256" key="2">
    <source>
        <dbReference type="RuleBase" id="RU003357"/>
    </source>
</evidence>
<dbReference type="NCBIfam" id="TIGR04056">
    <property type="entry name" value="OMP_RagA_SusC"/>
    <property type="match status" value="1"/>
</dbReference>
<evidence type="ECO:0000313" key="6">
    <source>
        <dbReference type="EMBL" id="MEX6691045.1"/>
    </source>
</evidence>
<protein>
    <submittedName>
        <fullName evidence="6">TonB-dependent receptor</fullName>
    </submittedName>
</protein>
<name>A0ABV3ZND0_9BACT</name>
<evidence type="ECO:0000259" key="4">
    <source>
        <dbReference type="Pfam" id="PF00593"/>
    </source>
</evidence>
<dbReference type="SUPFAM" id="SSF49464">
    <property type="entry name" value="Carboxypeptidase regulatory domain-like"/>
    <property type="match status" value="1"/>
</dbReference>
<keyword evidence="1" id="KW-0812">Transmembrane</keyword>
<dbReference type="Gene3D" id="2.170.130.10">
    <property type="entry name" value="TonB-dependent receptor, plug domain"/>
    <property type="match status" value="1"/>
</dbReference>
<reference evidence="6 7" key="1">
    <citation type="submission" date="2023-07" db="EMBL/GenBank/DDBJ databases">
        <authorList>
            <person name="Lian W.-H."/>
        </authorList>
    </citation>
    <scope>NUCLEOTIDE SEQUENCE [LARGE SCALE GENOMIC DNA]</scope>
    <source>
        <strain evidence="6 7">SYSU DXS3180</strain>
    </source>
</reference>
<dbReference type="Pfam" id="PF13715">
    <property type="entry name" value="CarbopepD_reg_2"/>
    <property type="match status" value="1"/>
</dbReference>
<keyword evidence="2" id="KW-0798">TonB box</keyword>
<keyword evidence="6" id="KW-0675">Receptor</keyword>
<proteinExistence type="inferred from homology"/>
<dbReference type="InterPro" id="IPR023997">
    <property type="entry name" value="TonB-dep_OMP_SusC/RagA_CS"/>
</dbReference>
<sequence length="1026" mass="113988">MKKIFSYISILLLCLVFASFANAQTVKGTVKDAAGPLAGASVIEKGVKTNGTATDEEGNFSLTLKGNSRTLLVTSVGFAAQEVKLSASQRSVEIILQANEQGLDQVVVVGYGTKKRVTNTGAVSSISGDAIRRVPTSAVQNTLQGKVPGVFSVQRGGQPGKDASDFFIRGVSSLNPDGNKPLIIVDDIEYTYEQLAQINVNEIESISVLKDASTTAVYGIKGANGVLIVKTRRGSSGAPQVNVRVEGGANSPTRVPKFLNAYQSASLVNEAYKNDGLNPMFTDYQLQQYKSHSNPYIYPDVDWYNEVFKKNSLQANTNVDISGGTESVRYFISAGAFTQNGNLKDFSDPRNQGVYNNYFYHRYNFRSNLDIQATRTTKLRLDVSGRFGQINEPLFYPNTTANSIMSEIYNYQIITPYAAPVLNPDGSYAYAYGPNLTNVPTLNARLATLGYTRNSRTDFNALFDVNQRFDFITKGLSAQIRVAYAGTNDITRTQSRTSTPPAYHYDSTGGYTLDKNNLYQLAPFSLSGSNNLFDKRLNLQGFVNYDRSFGVHHLSAMALVNQESYVAKNGKSLDVPQKLRGFTMKLDYDYKQKYLVNFNAAYNGSDRFSSGHRYGFFPAGSVGWNLAREDFFKNTFPVFQLFKLRASYGLVGSDAVVDNRYLYQQVYARGNYYYFGTNANSSQGIYEGGLGNPFITWEKSRKKDVGLDINMLKDKLSISFDYFDEFRYDQLFYPGSVPNIIGVGLARQNLAQVRNHGYEGSVRFQSTVGKVAYDITGVFSYAKNKIVYQDEPNQAYPWLARTGHPIGQPFGYTAVGFYTSQDDITKSPKPNIDPSTIRPGDLKYADLNGDGVIDERDQGPIGKPNIPNLNAGITLGVHYKGLDLSILFQGAFDYSFQVTGIGIQPFQSQWQPIHELRWTEANAANAKFPRLSTDASYESSPTAYPSSFWLVNAMYVRMKTVELGYQLPKKLLPFRINNARFYFSGYNLLTWTNFKLYQQDPEVASNTVGDAYLNQRVLNVGLQLGL</sequence>
<dbReference type="Proteomes" id="UP001560573">
    <property type="component" value="Unassembled WGS sequence"/>
</dbReference>
<dbReference type="InterPro" id="IPR008969">
    <property type="entry name" value="CarboxyPept-like_regulatory"/>
</dbReference>
<dbReference type="SUPFAM" id="SSF56935">
    <property type="entry name" value="Porins"/>
    <property type="match status" value="1"/>
</dbReference>
<evidence type="ECO:0000256" key="3">
    <source>
        <dbReference type="SAM" id="SignalP"/>
    </source>
</evidence>
<dbReference type="InterPro" id="IPR012910">
    <property type="entry name" value="Plug_dom"/>
</dbReference>
<dbReference type="Pfam" id="PF07715">
    <property type="entry name" value="Plug"/>
    <property type="match status" value="1"/>
</dbReference>